<feature type="compositionally biased region" description="Acidic residues" evidence="7">
    <location>
        <begin position="458"/>
        <end position="470"/>
    </location>
</feature>
<dbReference type="RefSeq" id="WP_092571226.1">
    <property type="nucleotide sequence ID" value="NZ_CALUDV010000026.1"/>
</dbReference>
<evidence type="ECO:0000313" key="11">
    <source>
        <dbReference type="EMBL" id="SEQ02060.1"/>
    </source>
</evidence>
<dbReference type="GO" id="GO:0046872">
    <property type="term" value="F:metal ion binding"/>
    <property type="evidence" value="ECO:0007669"/>
    <property type="project" value="UniProtKB-KW"/>
</dbReference>
<keyword evidence="5" id="KW-0378">Hydrolase</keyword>
<keyword evidence="12" id="KW-1185">Reference proteome</keyword>
<dbReference type="EMBL" id="FOEN01000004">
    <property type="protein sequence ID" value="SEQ02060.1"/>
    <property type="molecule type" value="Genomic_DNA"/>
</dbReference>
<dbReference type="SUPFAM" id="SSF53187">
    <property type="entry name" value="Zn-dependent exopeptidases"/>
    <property type="match status" value="1"/>
</dbReference>
<accession>A0A1H9CLI2</accession>
<evidence type="ECO:0000256" key="8">
    <source>
        <dbReference type="SAM" id="Phobius"/>
    </source>
</evidence>
<feature type="compositionally biased region" description="Acidic residues" evidence="7">
    <location>
        <begin position="74"/>
        <end position="92"/>
    </location>
</feature>
<feature type="domain" description="Peptidase M28" evidence="9">
    <location>
        <begin position="179"/>
        <end position="387"/>
    </location>
</feature>
<evidence type="ECO:0000256" key="1">
    <source>
        <dbReference type="ARBA" id="ARBA00022438"/>
    </source>
</evidence>
<keyword evidence="1" id="KW-0031">Aminopeptidase</keyword>
<evidence type="ECO:0000259" key="9">
    <source>
        <dbReference type="Pfam" id="PF04389"/>
    </source>
</evidence>
<keyword evidence="3" id="KW-0479">Metal-binding</keyword>
<reference evidence="11 12" key="1">
    <citation type="submission" date="2016-10" db="EMBL/GenBank/DDBJ databases">
        <authorList>
            <person name="de Groot N.N."/>
        </authorList>
    </citation>
    <scope>NUCLEOTIDE SEQUENCE [LARGE SCALE GENOMIC DNA]</scope>
    <source>
        <strain evidence="11 12">DSM 15695</strain>
    </source>
</reference>
<dbReference type="Pfam" id="PF04650">
    <property type="entry name" value="YSIRK_signal"/>
    <property type="match status" value="1"/>
</dbReference>
<feature type="region of interest" description="Disordered" evidence="7">
    <location>
        <begin position="74"/>
        <end position="109"/>
    </location>
</feature>
<dbReference type="AlphaFoldDB" id="A0A1H9CLI2"/>
<keyword evidence="6" id="KW-0862">Zinc</keyword>
<sequence length="511" mass="55781">MLGRNNFVEKGRRLADRQQRFTIRRLSVGVVSVLSASLLFFGGQTEVQAEEAVEEIAVEETVVTDEEDPAVLEGDLADEEPDLTTTEEETTEKEETPTVGNDPTLKEQGADILEDPDFGKEALEHVEVLSGEIGSRVVGTPGEAQAMKYILDQLSSFGYKPEIQTFTYKVKEKEYTSHNIIATKKGESDKEVIVGAHYDSVNSGGSVGADDNASGIGVLLETAKRFADQASKFTLKFIAFSAEEVGLKGSKAYAASMTEDQVKNTLAMINMDSLIAGDKKYIHAGMGGEHWALNQAFDIAKLLKIDDMEPNPGLNEDYPFAETGDWSDHAPFNKLGIPIVYFEGTNWEIGDKDGYVQTEDNGPIFHTGMDNLEFLNETYPGRVEDHLYSYSAILYNLLMNMADPASPSVDVPEVEEPEKPIVDGPVTPAPEKPEVEDKPLVGGDGAEETNPKETPEEPEKDMEDSGEEMMETAPESSAKSLPETGEGQGLTLLATSLTALGTSLLFWKKKQ</sequence>
<keyword evidence="2" id="KW-0645">Protease</keyword>
<evidence type="ECO:0000256" key="5">
    <source>
        <dbReference type="ARBA" id="ARBA00022801"/>
    </source>
</evidence>
<dbReference type="GO" id="GO:0006508">
    <property type="term" value="P:proteolysis"/>
    <property type="evidence" value="ECO:0007669"/>
    <property type="project" value="UniProtKB-KW"/>
</dbReference>
<evidence type="ECO:0000313" key="12">
    <source>
        <dbReference type="Proteomes" id="UP000198833"/>
    </source>
</evidence>
<dbReference type="PANTHER" id="PTHR12147">
    <property type="entry name" value="METALLOPEPTIDASE M28 FAMILY MEMBER"/>
    <property type="match status" value="1"/>
</dbReference>
<keyword evidence="8" id="KW-1133">Transmembrane helix</keyword>
<dbReference type="PANTHER" id="PTHR12147:SF56">
    <property type="entry name" value="AMINOPEPTIDASE YDR415C-RELATED"/>
    <property type="match status" value="1"/>
</dbReference>
<gene>
    <name evidence="11" type="ORF">SAMN04488558_10471</name>
</gene>
<dbReference type="Gene3D" id="3.40.630.10">
    <property type="entry name" value="Zn peptidases"/>
    <property type="match status" value="1"/>
</dbReference>
<feature type="region of interest" description="Disordered" evidence="7">
    <location>
        <begin position="407"/>
        <end position="487"/>
    </location>
</feature>
<dbReference type="OrthoDB" id="9762302at2"/>
<dbReference type="GO" id="GO:0008235">
    <property type="term" value="F:metalloexopeptidase activity"/>
    <property type="evidence" value="ECO:0007669"/>
    <property type="project" value="InterPro"/>
</dbReference>
<dbReference type="NCBIfam" id="TIGR01168">
    <property type="entry name" value="YSIRK_signal"/>
    <property type="match status" value="1"/>
</dbReference>
<dbReference type="Proteomes" id="UP000198833">
    <property type="component" value="Unassembled WGS sequence"/>
</dbReference>
<dbReference type="STRING" id="89093.SAMN04488558_10471"/>
<evidence type="ECO:0000256" key="6">
    <source>
        <dbReference type="ARBA" id="ARBA00022833"/>
    </source>
</evidence>
<organism evidence="11 12">
    <name type="scientific">Ignavigranum ruoffiae</name>
    <dbReference type="NCBI Taxonomy" id="89093"/>
    <lineage>
        <taxon>Bacteria</taxon>
        <taxon>Bacillati</taxon>
        <taxon>Bacillota</taxon>
        <taxon>Bacilli</taxon>
        <taxon>Lactobacillales</taxon>
        <taxon>Aerococcaceae</taxon>
        <taxon>Ignavigranum</taxon>
    </lineage>
</organism>
<dbReference type="Pfam" id="PF04389">
    <property type="entry name" value="Peptidase_M28"/>
    <property type="match status" value="1"/>
</dbReference>
<name>A0A1H9CLI2_9LACT</name>
<evidence type="ECO:0000256" key="4">
    <source>
        <dbReference type="ARBA" id="ARBA00022729"/>
    </source>
</evidence>
<dbReference type="GO" id="GO:0004177">
    <property type="term" value="F:aminopeptidase activity"/>
    <property type="evidence" value="ECO:0007669"/>
    <property type="project" value="UniProtKB-KW"/>
</dbReference>
<feature type="domain" description="YSIRK Gram-positive signal peptide" evidence="10">
    <location>
        <begin position="16"/>
        <end position="41"/>
    </location>
</feature>
<evidence type="ECO:0000256" key="7">
    <source>
        <dbReference type="SAM" id="MobiDB-lite"/>
    </source>
</evidence>
<evidence type="ECO:0000259" key="10">
    <source>
        <dbReference type="Pfam" id="PF04650"/>
    </source>
</evidence>
<proteinExistence type="predicted"/>
<dbReference type="NCBIfam" id="TIGR01167">
    <property type="entry name" value="LPXTG_anchor"/>
    <property type="match status" value="1"/>
</dbReference>
<keyword evidence="8" id="KW-0812">Transmembrane</keyword>
<dbReference type="InterPro" id="IPR007484">
    <property type="entry name" value="Peptidase_M28"/>
</dbReference>
<keyword evidence="8" id="KW-0472">Membrane</keyword>
<dbReference type="InterPro" id="IPR005877">
    <property type="entry name" value="YSIRK_signal_dom"/>
</dbReference>
<feature type="transmembrane region" description="Helical" evidence="8">
    <location>
        <begin position="21"/>
        <end position="41"/>
    </location>
</feature>
<evidence type="ECO:0000256" key="2">
    <source>
        <dbReference type="ARBA" id="ARBA00022670"/>
    </source>
</evidence>
<keyword evidence="4" id="KW-0732">Signal</keyword>
<protein>
    <submittedName>
        <fullName evidence="11">LPXTG-motif cell wall anchor domain-containing protein/signal peptide-containing protein, YSIRK family</fullName>
    </submittedName>
</protein>
<dbReference type="InterPro" id="IPR045175">
    <property type="entry name" value="M28_fam"/>
</dbReference>
<evidence type="ECO:0000256" key="3">
    <source>
        <dbReference type="ARBA" id="ARBA00022723"/>
    </source>
</evidence>